<evidence type="ECO:0000313" key="2">
    <source>
        <dbReference type="Proteomes" id="UP000593970"/>
    </source>
</evidence>
<protein>
    <submittedName>
        <fullName evidence="1">Uncharacterized protein</fullName>
    </submittedName>
</protein>
<dbReference type="Proteomes" id="UP000593970">
    <property type="component" value="Chromosome"/>
</dbReference>
<proteinExistence type="predicted"/>
<sequence length="90" mass="9873">MKVRQELLGKWVARTNAAIIQVESALAAMAELTEFIATANGWTDRLIPAPVQDLAKALLPSLKKLQGQVREPLQRASNEIHRVGTSNKAK</sequence>
<reference evidence="2" key="1">
    <citation type="submission" date="2020-04" db="EMBL/GenBank/DDBJ databases">
        <title>Ralstonia solanacearum UW576, UW763, UW773, and UW774.</title>
        <authorList>
            <person name="Steidl O."/>
            <person name="Truchon A."/>
            <person name="Allen C."/>
        </authorList>
    </citation>
    <scope>NUCLEOTIDE SEQUENCE [LARGE SCALE GENOMIC DNA]</scope>
    <source>
        <strain evidence="2">UW774</strain>
    </source>
</reference>
<name>A0AA92JRA8_RALSL</name>
<evidence type="ECO:0000313" key="1">
    <source>
        <dbReference type="EMBL" id="QOK96158.1"/>
    </source>
</evidence>
<accession>A0AA92JRA8</accession>
<gene>
    <name evidence="1" type="ORF">HF909_06795</name>
</gene>
<dbReference type="AlphaFoldDB" id="A0AA92JRA8"/>
<dbReference type="EMBL" id="CP051169">
    <property type="protein sequence ID" value="QOK96158.1"/>
    <property type="molecule type" value="Genomic_DNA"/>
</dbReference>
<organism evidence="1 2">
    <name type="scientific">Ralstonia solanacearum</name>
    <name type="common">Pseudomonas solanacearum</name>
    <dbReference type="NCBI Taxonomy" id="305"/>
    <lineage>
        <taxon>Bacteria</taxon>
        <taxon>Pseudomonadati</taxon>
        <taxon>Pseudomonadota</taxon>
        <taxon>Betaproteobacteria</taxon>
        <taxon>Burkholderiales</taxon>
        <taxon>Burkholderiaceae</taxon>
        <taxon>Ralstonia</taxon>
        <taxon>Ralstonia solanacearum species complex</taxon>
    </lineage>
</organism>